<reference evidence="1" key="1">
    <citation type="submission" date="2023-08" db="EMBL/GenBank/DDBJ databases">
        <authorList>
            <person name="Chen Y."/>
            <person name="Shah S."/>
            <person name="Dougan E. K."/>
            <person name="Thang M."/>
            <person name="Chan C."/>
        </authorList>
    </citation>
    <scope>NUCLEOTIDE SEQUENCE</scope>
</reference>
<sequence length="236" mass="26931">MAGEDMTFEDLKEVCEGYICRKTDPFVSAHLPPGNFNHVTFPMTEMKSSDNAASHFLELLDYKEDISFADLSHAYKAAMDRNDLQMLPAPFGLKEKVEWEPLAKKWLQDQQVVLHTDSAKSYKVKLPGVLHDSVIHCKKKIKVGGKWVWKAPTYVRSVTHKNPATKKIMKVKSGTQVIDRAWRFMKERIHINQNAKVGSGALRAMLRSAQYQYWMRECATKAAEEAQRCQAEDAQA</sequence>
<gene>
    <name evidence="1" type="ORF">EVOR1521_LOCUS28466</name>
</gene>
<keyword evidence="2" id="KW-1185">Reference proteome</keyword>
<dbReference type="EMBL" id="CAUJNA010003635">
    <property type="protein sequence ID" value="CAJ1406523.1"/>
    <property type="molecule type" value="Genomic_DNA"/>
</dbReference>
<evidence type="ECO:0000313" key="2">
    <source>
        <dbReference type="Proteomes" id="UP001178507"/>
    </source>
</evidence>
<evidence type="ECO:0000313" key="1">
    <source>
        <dbReference type="EMBL" id="CAJ1406523.1"/>
    </source>
</evidence>
<dbReference type="AlphaFoldDB" id="A0AA36NL03"/>
<organism evidence="1 2">
    <name type="scientific">Effrenium voratum</name>
    <dbReference type="NCBI Taxonomy" id="2562239"/>
    <lineage>
        <taxon>Eukaryota</taxon>
        <taxon>Sar</taxon>
        <taxon>Alveolata</taxon>
        <taxon>Dinophyceae</taxon>
        <taxon>Suessiales</taxon>
        <taxon>Symbiodiniaceae</taxon>
        <taxon>Effrenium</taxon>
    </lineage>
</organism>
<comment type="caution">
    <text evidence="1">The sequence shown here is derived from an EMBL/GenBank/DDBJ whole genome shotgun (WGS) entry which is preliminary data.</text>
</comment>
<dbReference type="Proteomes" id="UP001178507">
    <property type="component" value="Unassembled WGS sequence"/>
</dbReference>
<proteinExistence type="predicted"/>
<name>A0AA36NL03_9DINO</name>
<protein>
    <submittedName>
        <fullName evidence="1">Uncharacterized protein</fullName>
    </submittedName>
</protein>
<accession>A0AA36NL03</accession>